<reference evidence="2 3" key="1">
    <citation type="submission" date="2020-04" db="EMBL/GenBank/DDBJ databases">
        <title>Advantages and limits of metagenomic assembly and binning of a giant virus.</title>
        <authorList>
            <person name="Schulz F."/>
            <person name="Andreani J."/>
            <person name="Francis R."/>
            <person name="Boudjemaa H."/>
            <person name="Bou Khalil J.Y."/>
            <person name="Lee J."/>
            <person name="La Scola B."/>
            <person name="Woyke T."/>
        </authorList>
    </citation>
    <scope>NUCLEOTIDE SEQUENCE [LARGE SCALE GENOMIC DNA]</scope>
    <source>
        <strain evidence="2 3">FV1/VV64</strain>
    </source>
</reference>
<feature type="transmembrane region" description="Helical" evidence="1">
    <location>
        <begin position="131"/>
        <end position="149"/>
    </location>
</feature>
<evidence type="ECO:0000256" key="1">
    <source>
        <dbReference type="SAM" id="Phobius"/>
    </source>
</evidence>
<name>A0A7D3UQJ9_9VIRU</name>
<protein>
    <submittedName>
        <fullName evidence="2">Vitamin K-dependent gamma-carboxylase</fullName>
    </submittedName>
</protein>
<accession>A0A7D3UQJ9</accession>
<feature type="transmembrane region" description="Helical" evidence="1">
    <location>
        <begin position="85"/>
        <end position="103"/>
    </location>
</feature>
<evidence type="ECO:0000313" key="3">
    <source>
        <dbReference type="Proteomes" id="UP001162001"/>
    </source>
</evidence>
<dbReference type="Proteomes" id="UP001162001">
    <property type="component" value="Segment"/>
</dbReference>
<feature type="transmembrane region" description="Helical" evidence="1">
    <location>
        <begin position="38"/>
        <end position="55"/>
    </location>
</feature>
<keyword evidence="1" id="KW-0472">Membrane</keyword>
<gene>
    <name evidence="2" type="ORF">Fadolivirus_1_1030</name>
</gene>
<feature type="transmembrane region" description="Helical" evidence="1">
    <location>
        <begin position="217"/>
        <end position="245"/>
    </location>
</feature>
<keyword evidence="3" id="KW-1185">Reference proteome</keyword>
<dbReference type="EMBL" id="MT418680">
    <property type="protein sequence ID" value="QKF94488.1"/>
    <property type="molecule type" value="Genomic_DNA"/>
</dbReference>
<feature type="transmembrane region" description="Helical" evidence="1">
    <location>
        <begin position="190"/>
        <end position="210"/>
    </location>
</feature>
<evidence type="ECO:0000313" key="2">
    <source>
        <dbReference type="EMBL" id="QKF94488.1"/>
    </source>
</evidence>
<sequence length="278" mass="32468">MYLTVHFACLVPYAEELFGTEMPFDYTLSPLHGMFPNVLNYVNATYFLMFLTGVATMLMFEIWPRLSAFVLWYGWAALFNKNPLISNPGLAYVGWCLLALTLVERDPQRIVFNTSNWFLQYIQRDKFPKRVFWAGWILLAAGYTASGLHKLVASPSWVDGTALQHVLESCLARDNILRDTLLQFPTFLRYSTWFSLFLEIAFLPLGVFYYTRMPFWFIYIGFHLGILMLINFADLTIGVLMIHLFTFDWSWTTTINRYIAERIQSKREAKYGLVKKQV</sequence>
<keyword evidence="1" id="KW-0812">Transmembrane</keyword>
<proteinExistence type="predicted"/>
<keyword evidence="1" id="KW-1133">Transmembrane helix</keyword>
<organism evidence="2 3">
    <name type="scientific">Fadolivirus FV1/VV64</name>
    <dbReference type="NCBI Taxonomy" id="3070911"/>
    <lineage>
        <taxon>Viruses</taxon>
        <taxon>Varidnaviria</taxon>
        <taxon>Bamfordvirae</taxon>
        <taxon>Nucleocytoviricota</taxon>
        <taxon>Megaviricetes</taxon>
        <taxon>Imitervirales</taxon>
        <taxon>Mimiviridae</taxon>
        <taxon>Klosneuvirinae</taxon>
        <taxon>Fadolivirus</taxon>
        <taxon>Fadolivirus algeromassiliense</taxon>
    </lineage>
</organism>